<dbReference type="EMBL" id="JAQMWT010000531">
    <property type="protein sequence ID" value="KAJ8600081.1"/>
    <property type="molecule type" value="Genomic_DNA"/>
</dbReference>
<feature type="compositionally biased region" description="Basic and acidic residues" evidence="3">
    <location>
        <begin position="351"/>
        <end position="362"/>
    </location>
</feature>
<dbReference type="InterPro" id="IPR001650">
    <property type="entry name" value="Helicase_C-like"/>
</dbReference>
<dbReference type="PROSITE" id="PS51192">
    <property type="entry name" value="HELICASE_ATP_BIND_1"/>
    <property type="match status" value="1"/>
</dbReference>
<evidence type="ECO:0000256" key="1">
    <source>
        <dbReference type="ARBA" id="ARBA00022769"/>
    </source>
</evidence>
<dbReference type="GO" id="GO:0009380">
    <property type="term" value="C:excinuclease repair complex"/>
    <property type="evidence" value="ECO:0007669"/>
    <property type="project" value="InterPro"/>
</dbReference>
<evidence type="ECO:0000259" key="5">
    <source>
        <dbReference type="PROSITE" id="PS51192"/>
    </source>
</evidence>
<dbReference type="GO" id="GO:0009381">
    <property type="term" value="F:excinuclease ABC activity"/>
    <property type="evidence" value="ECO:0007669"/>
    <property type="project" value="InterPro"/>
</dbReference>
<dbReference type="Pfam" id="PF04851">
    <property type="entry name" value="ResIII"/>
    <property type="match status" value="1"/>
</dbReference>
<dbReference type="PROSITE" id="PS51194">
    <property type="entry name" value="HELICASE_CTER"/>
    <property type="match status" value="1"/>
</dbReference>
<reference evidence="7" key="1">
    <citation type="submission" date="2023-01" db="EMBL/GenBank/DDBJ databases">
        <title>Metagenome sequencing of chrysophaentin producing Chrysophaeum taylorii.</title>
        <authorList>
            <person name="Davison J."/>
            <person name="Bewley C."/>
        </authorList>
    </citation>
    <scope>NUCLEOTIDE SEQUENCE</scope>
    <source>
        <strain evidence="7">NIES-1699</strain>
    </source>
</reference>
<feature type="domain" description="Helicase C-terminal" evidence="6">
    <location>
        <begin position="818"/>
        <end position="983"/>
    </location>
</feature>
<dbReference type="InterPro" id="IPR024759">
    <property type="entry name" value="UvrB_YAD/RRR_dom"/>
</dbReference>
<feature type="domain" description="UvrC family homology region profile" evidence="4">
    <location>
        <begin position="110"/>
        <end position="204"/>
    </location>
</feature>
<dbReference type="InterPro" id="IPR006935">
    <property type="entry name" value="Helicase/UvrB_N"/>
</dbReference>
<dbReference type="Pfam" id="PF00271">
    <property type="entry name" value="Helicase_C"/>
    <property type="match status" value="1"/>
</dbReference>
<dbReference type="SMART" id="SM00487">
    <property type="entry name" value="DEXDc"/>
    <property type="match status" value="1"/>
</dbReference>
<accession>A0AAD7U8C5</accession>
<keyword evidence="2" id="KW-0234">DNA repair</keyword>
<evidence type="ECO:0000313" key="8">
    <source>
        <dbReference type="Proteomes" id="UP001230188"/>
    </source>
</evidence>
<name>A0AAD7U8C5_9STRA</name>
<dbReference type="Pfam" id="PF12344">
    <property type="entry name" value="UvrB"/>
    <property type="match status" value="1"/>
</dbReference>
<keyword evidence="2" id="KW-0227">DNA damage</keyword>
<dbReference type="Gene3D" id="3.30.420.340">
    <property type="entry name" value="UvrC, RNAse H endonuclease domain"/>
    <property type="match status" value="1"/>
</dbReference>
<protein>
    <recommendedName>
        <fullName evidence="9">Excinuclease ABC subunit B</fullName>
    </recommendedName>
</protein>
<dbReference type="InterPro" id="IPR027417">
    <property type="entry name" value="P-loop_NTPase"/>
</dbReference>
<dbReference type="GO" id="GO:0005524">
    <property type="term" value="F:ATP binding"/>
    <property type="evidence" value="ECO:0007669"/>
    <property type="project" value="InterPro"/>
</dbReference>
<dbReference type="InterPro" id="IPR038476">
    <property type="entry name" value="UvrC_RNase_H_dom_sf"/>
</dbReference>
<evidence type="ECO:0000256" key="3">
    <source>
        <dbReference type="SAM" id="MobiDB-lite"/>
    </source>
</evidence>
<dbReference type="Proteomes" id="UP001230188">
    <property type="component" value="Unassembled WGS sequence"/>
</dbReference>
<feature type="domain" description="Helicase ATP-binding" evidence="5">
    <location>
        <begin position="401"/>
        <end position="528"/>
    </location>
</feature>
<dbReference type="InterPro" id="IPR001162">
    <property type="entry name" value="UvrC_RNase_H_dom"/>
</dbReference>
<organism evidence="7 8">
    <name type="scientific">Chrysophaeum taylorii</name>
    <dbReference type="NCBI Taxonomy" id="2483200"/>
    <lineage>
        <taxon>Eukaryota</taxon>
        <taxon>Sar</taxon>
        <taxon>Stramenopiles</taxon>
        <taxon>Ochrophyta</taxon>
        <taxon>Pelagophyceae</taxon>
        <taxon>Pelagomonadales</taxon>
        <taxon>Pelagomonadaceae</taxon>
        <taxon>Chrysophaeum</taxon>
    </lineage>
</organism>
<evidence type="ECO:0000313" key="7">
    <source>
        <dbReference type="EMBL" id="KAJ8600081.1"/>
    </source>
</evidence>
<evidence type="ECO:0008006" key="9">
    <source>
        <dbReference type="Google" id="ProtNLM"/>
    </source>
</evidence>
<keyword evidence="1" id="KW-0228">DNA excision</keyword>
<keyword evidence="8" id="KW-1185">Reference proteome</keyword>
<evidence type="ECO:0000259" key="4">
    <source>
        <dbReference type="PROSITE" id="PS50165"/>
    </source>
</evidence>
<dbReference type="PROSITE" id="PS50165">
    <property type="entry name" value="UVRC"/>
    <property type="match status" value="1"/>
</dbReference>
<dbReference type="GO" id="GO:0016887">
    <property type="term" value="F:ATP hydrolysis activity"/>
    <property type="evidence" value="ECO:0007669"/>
    <property type="project" value="InterPro"/>
</dbReference>
<dbReference type="PANTHER" id="PTHR24029:SF0">
    <property type="entry name" value="UVRABC SYSTEM PROTEIN B"/>
    <property type="match status" value="1"/>
</dbReference>
<gene>
    <name evidence="7" type="ORF">CTAYLR_001899</name>
</gene>
<dbReference type="Gene3D" id="3.40.50.300">
    <property type="entry name" value="P-loop containing nucleotide triphosphate hydrolases"/>
    <property type="match status" value="3"/>
</dbReference>
<dbReference type="PANTHER" id="PTHR24029">
    <property type="entry name" value="UVRABC SYSTEM PROTEIN B"/>
    <property type="match status" value="1"/>
</dbReference>
<comment type="caution">
    <text evidence="7">The sequence shown here is derived from an EMBL/GenBank/DDBJ whole genome shotgun (WGS) entry which is preliminary data.</text>
</comment>
<dbReference type="SMART" id="SM00490">
    <property type="entry name" value="HELICc"/>
    <property type="match status" value="1"/>
</dbReference>
<feature type="region of interest" description="Disordered" evidence="3">
    <location>
        <begin position="337"/>
        <end position="362"/>
    </location>
</feature>
<proteinExistence type="predicted"/>
<keyword evidence="2" id="KW-0267">Excision nuclease</keyword>
<sequence>MGPGGLMVVLSSTRAWVRGFVVSGSAGRRRFVAAAQEDRVAQAVVELRMGGSKELWRRSLLIEFGGLAGVAIGNGGRPWTSREAWGELLSTGEGYGQRRALEALESGCRRAEDLVEMSRLAGRARWIEGIDVSHTRGEWTTFACARVIDGAVDEEAGRVWRVPGGAPGDDCSALAYGIEQRLREGGPRADLLVVDGGKAQVAAVSAAIERAFGGGRAPRRVVGLAKGDRNEGVVAMREGETLYDETKQVIARGDAVPRLVRLARDAAHSRALRGHRELRDAAFLEEEEKPPPPLLRRGRKVKNKKTEALDILERERLRRSLLRGLGETDPLVAVTTKSRPSCLSPLDHDDETARDAQRRRRDEFVERDDARLKNKNEFVLTAPYEATEPQKRAVDDVLSRLDCDESGGLALLKGATGTGKTYAIARIIAKRGLPALVLAPNKLLAAQLYGEIKDLLRHNAVEYFVSYYDYYRPESFSATLDVYSSKRSAINDRLDELRHRATKSLTSRRDVVVVASVSCVYGLGVPSAYEPTAFRRGDDLVAVADTLRVLGYTSDDDNDDAASRGSVRVSAAGASTVLTIAQPADARATVVLEFDDRDRLQSAIEAGTPVDEVQLLPASHYAAAARDLERASRDITRELDERLVELRSLGKSAAADRLESRTLSDLELLRDTGTCPGVENYSRHLNGAAPGDPPVTLLDYFPPGDPRFLLIVDESHITVGQLGAAFEADRARKRNLVDHGFRLPSALDNRPLSAREFWETKVDRAVFVSATPGKHERALLKSRAPETALDAHLPAAELVIRPTLILDPVVLVKPASDQVDRALDECVTRASRHERSILVASTRAAAKNIAKRVAERGLPLRVEALTGDLKPQKRLDILARLRARHLDAIVGVNLLREGIDLDVSLVCVLDADKEGFLRSDTALIQIIGRAARHVRGTALLYADDVTPSMRRAIDETDARRAVQQAYNDRRQLQATPLRWSKSYAAATALGGLAQH</sequence>
<dbReference type="SUPFAM" id="SSF52540">
    <property type="entry name" value="P-loop containing nucleoside triphosphate hydrolases"/>
    <property type="match status" value="2"/>
</dbReference>
<dbReference type="GO" id="GO:0006289">
    <property type="term" value="P:nucleotide-excision repair"/>
    <property type="evidence" value="ECO:0007669"/>
    <property type="project" value="InterPro"/>
</dbReference>
<dbReference type="AlphaFoldDB" id="A0AAD7U8C5"/>
<evidence type="ECO:0000259" key="6">
    <source>
        <dbReference type="PROSITE" id="PS51194"/>
    </source>
</evidence>
<dbReference type="Pfam" id="PF08459">
    <property type="entry name" value="UvrC_RNaseH_dom"/>
    <property type="match status" value="1"/>
</dbReference>
<dbReference type="InterPro" id="IPR004807">
    <property type="entry name" value="UvrB"/>
</dbReference>
<evidence type="ECO:0000256" key="2">
    <source>
        <dbReference type="ARBA" id="ARBA00022881"/>
    </source>
</evidence>
<dbReference type="GO" id="GO:0003677">
    <property type="term" value="F:DNA binding"/>
    <property type="evidence" value="ECO:0007669"/>
    <property type="project" value="InterPro"/>
</dbReference>
<dbReference type="InterPro" id="IPR014001">
    <property type="entry name" value="Helicase_ATP-bd"/>
</dbReference>